<evidence type="ECO:0000256" key="4">
    <source>
        <dbReference type="ARBA" id="ARBA00023136"/>
    </source>
</evidence>
<protein>
    <submittedName>
        <fullName evidence="6">UbiA prenyltransferase family protein</fullName>
    </submittedName>
</protein>
<evidence type="ECO:0000313" key="7">
    <source>
        <dbReference type="Proteomes" id="UP000184357"/>
    </source>
</evidence>
<dbReference type="Pfam" id="PF01040">
    <property type="entry name" value="UbiA"/>
    <property type="match status" value="1"/>
</dbReference>
<dbReference type="AlphaFoldDB" id="A0A1M5LVI6"/>
<evidence type="ECO:0000256" key="2">
    <source>
        <dbReference type="ARBA" id="ARBA00022692"/>
    </source>
</evidence>
<feature type="transmembrane region" description="Helical" evidence="5">
    <location>
        <begin position="35"/>
        <end position="58"/>
    </location>
</feature>
<evidence type="ECO:0000313" key="6">
    <source>
        <dbReference type="EMBL" id="SHG69078.1"/>
    </source>
</evidence>
<keyword evidence="7" id="KW-1185">Reference proteome</keyword>
<sequence>MSQEPTYASDERGANGRTERIVELLTSTGERAGTALVYSSAYLAAIATVEVAIAMALLSLSPNPAPVVVGLVTFAVYTNDRVADADTDAVSDPERAAFVRRHRDALYLLASIAYGLAVAISVLGGPVALAVTLLPGVFWVAYAADWIPNVSPHVRRLKEVLVVNSLVVALAWATTLTALPVAFTDAAITPGTAVVFAYFLLRSFVDTEIPNVGDIEADRAIGVATLPVAFGVPATRRALYAVDLLTVVLVAAAVVTGVLATGPAVALGAGVAYSLVVTGLLGRVDTDALELASECEYLVVAAALVGPLLVA</sequence>
<name>A0A1M5LVI6_9EURY</name>
<reference evidence="6 7" key="1">
    <citation type="submission" date="2016-11" db="EMBL/GenBank/DDBJ databases">
        <authorList>
            <person name="Jaros S."/>
            <person name="Januszkiewicz K."/>
            <person name="Wedrychowicz H."/>
        </authorList>
    </citation>
    <scope>NUCLEOTIDE SEQUENCE [LARGE SCALE GENOMIC DNA]</scope>
    <source>
        <strain evidence="6 7">DSM 9297</strain>
    </source>
</reference>
<accession>A0A1M5LVI6</accession>
<dbReference type="GO" id="GO:0005886">
    <property type="term" value="C:plasma membrane"/>
    <property type="evidence" value="ECO:0007669"/>
    <property type="project" value="UniProtKB-SubCell"/>
</dbReference>
<dbReference type="RefSeq" id="WP_073307118.1">
    <property type="nucleotide sequence ID" value="NZ_FQWV01000002.1"/>
</dbReference>
<keyword evidence="3 5" id="KW-1133">Transmembrane helix</keyword>
<keyword evidence="4 5" id="KW-0472">Membrane</keyword>
<evidence type="ECO:0000256" key="1">
    <source>
        <dbReference type="ARBA" id="ARBA00004651"/>
    </source>
</evidence>
<keyword evidence="6" id="KW-0808">Transferase</keyword>
<dbReference type="Proteomes" id="UP000184357">
    <property type="component" value="Unassembled WGS sequence"/>
</dbReference>
<dbReference type="Gene3D" id="1.20.120.1780">
    <property type="entry name" value="UbiA prenyltransferase"/>
    <property type="match status" value="1"/>
</dbReference>
<dbReference type="OrthoDB" id="293340at2157"/>
<dbReference type="EMBL" id="FQWV01000002">
    <property type="protein sequence ID" value="SHG69078.1"/>
    <property type="molecule type" value="Genomic_DNA"/>
</dbReference>
<comment type="subcellular location">
    <subcellularLocation>
        <location evidence="1">Cell membrane</location>
        <topology evidence="1">Multi-pass membrane protein</topology>
    </subcellularLocation>
</comment>
<feature type="transmembrane region" description="Helical" evidence="5">
    <location>
        <begin position="187"/>
        <end position="205"/>
    </location>
</feature>
<keyword evidence="2 5" id="KW-0812">Transmembrane</keyword>
<gene>
    <name evidence="6" type="ORF">SAMN05443636_0792</name>
</gene>
<feature type="transmembrane region" description="Helical" evidence="5">
    <location>
        <begin position="160"/>
        <end position="181"/>
    </location>
</feature>
<evidence type="ECO:0000256" key="5">
    <source>
        <dbReference type="SAM" id="Phobius"/>
    </source>
</evidence>
<feature type="transmembrane region" description="Helical" evidence="5">
    <location>
        <begin position="238"/>
        <end position="259"/>
    </location>
</feature>
<proteinExistence type="predicted"/>
<evidence type="ECO:0000256" key="3">
    <source>
        <dbReference type="ARBA" id="ARBA00022989"/>
    </source>
</evidence>
<dbReference type="InterPro" id="IPR000537">
    <property type="entry name" value="UbiA_prenyltransferase"/>
</dbReference>
<dbReference type="GO" id="GO:0016765">
    <property type="term" value="F:transferase activity, transferring alkyl or aryl (other than methyl) groups"/>
    <property type="evidence" value="ECO:0007669"/>
    <property type="project" value="InterPro"/>
</dbReference>
<dbReference type="STRING" id="43928.SAMN05443636_0792"/>
<organism evidence="6 7">
    <name type="scientific">Halobaculum gomorrense</name>
    <dbReference type="NCBI Taxonomy" id="43928"/>
    <lineage>
        <taxon>Archaea</taxon>
        <taxon>Methanobacteriati</taxon>
        <taxon>Methanobacteriota</taxon>
        <taxon>Stenosarchaea group</taxon>
        <taxon>Halobacteria</taxon>
        <taxon>Halobacteriales</taxon>
        <taxon>Haloferacaceae</taxon>
        <taxon>Halobaculum</taxon>
    </lineage>
</organism>